<name>A0A1D7TKF3_9BACT</name>
<evidence type="ECO:0000256" key="11">
    <source>
        <dbReference type="PIRSR" id="PIRSR604450-51"/>
    </source>
</evidence>
<feature type="domain" description="Threonine synthase N-terminal" evidence="13">
    <location>
        <begin position="2"/>
        <end position="78"/>
    </location>
</feature>
<protein>
    <recommendedName>
        <fullName evidence="5 10">Threonine synthase</fullName>
        <ecNumber evidence="4 10">4.2.3.1</ecNumber>
    </recommendedName>
</protein>
<dbReference type="NCBIfam" id="TIGR00260">
    <property type="entry name" value="thrC"/>
    <property type="match status" value="1"/>
</dbReference>
<keyword evidence="15" id="KW-1185">Reference proteome</keyword>
<evidence type="ECO:0000256" key="3">
    <source>
        <dbReference type="ARBA" id="ARBA00005517"/>
    </source>
</evidence>
<evidence type="ECO:0000256" key="4">
    <source>
        <dbReference type="ARBA" id="ARBA00013028"/>
    </source>
</evidence>
<evidence type="ECO:0000256" key="5">
    <source>
        <dbReference type="ARBA" id="ARBA00018679"/>
    </source>
</evidence>
<comment type="cofactor">
    <cofactor evidence="1 11">
        <name>pyridoxal 5'-phosphate</name>
        <dbReference type="ChEBI" id="CHEBI:597326"/>
    </cofactor>
</comment>
<dbReference type="EC" id="4.2.3.1" evidence="4 10"/>
<evidence type="ECO:0000256" key="9">
    <source>
        <dbReference type="ARBA" id="ARBA00049144"/>
    </source>
</evidence>
<dbReference type="InterPro" id="IPR004450">
    <property type="entry name" value="Thr_synthase-like"/>
</dbReference>
<comment type="catalytic activity">
    <reaction evidence="9">
        <text>O-phospho-L-homoserine + H2O = L-threonine + phosphate</text>
        <dbReference type="Rhea" id="RHEA:10840"/>
        <dbReference type="ChEBI" id="CHEBI:15377"/>
        <dbReference type="ChEBI" id="CHEBI:43474"/>
        <dbReference type="ChEBI" id="CHEBI:57590"/>
        <dbReference type="ChEBI" id="CHEBI:57926"/>
        <dbReference type="EC" id="4.2.3.1"/>
    </reaction>
</comment>
<evidence type="ECO:0000259" key="13">
    <source>
        <dbReference type="Pfam" id="PF14821"/>
    </source>
</evidence>
<feature type="domain" description="Tryptophan synthase beta chain-like PALP" evidence="12">
    <location>
        <begin position="90"/>
        <end position="409"/>
    </location>
</feature>
<dbReference type="InterPro" id="IPR000634">
    <property type="entry name" value="Ser/Thr_deHydtase_PyrdxlP-BS"/>
</dbReference>
<keyword evidence="6" id="KW-0028">Amino-acid biosynthesis</keyword>
<evidence type="ECO:0000256" key="10">
    <source>
        <dbReference type="NCBIfam" id="TIGR00260"/>
    </source>
</evidence>
<dbReference type="PROSITE" id="PS00165">
    <property type="entry name" value="DEHYDRATASE_SER_THR"/>
    <property type="match status" value="1"/>
</dbReference>
<dbReference type="Pfam" id="PF14821">
    <property type="entry name" value="Thr_synth_N"/>
    <property type="match status" value="1"/>
</dbReference>
<dbReference type="STRING" id="1193502.SHALO_1707"/>
<dbReference type="KEGG" id="shal:SHALO_1707"/>
<keyword evidence="7" id="KW-0791">Threonine biosynthesis</keyword>
<dbReference type="CDD" id="cd01560">
    <property type="entry name" value="Thr-synth_2"/>
    <property type="match status" value="1"/>
</dbReference>
<dbReference type="InterPro" id="IPR036052">
    <property type="entry name" value="TrpB-like_PALP_sf"/>
</dbReference>
<gene>
    <name evidence="14" type="ORF">SHALO_1707</name>
</gene>
<dbReference type="EMBL" id="CP017111">
    <property type="protein sequence ID" value="AOO65478.1"/>
    <property type="molecule type" value="Genomic_DNA"/>
</dbReference>
<dbReference type="InterPro" id="IPR029144">
    <property type="entry name" value="Thr_synth_N"/>
</dbReference>
<evidence type="ECO:0000256" key="2">
    <source>
        <dbReference type="ARBA" id="ARBA00004979"/>
    </source>
</evidence>
<dbReference type="UniPathway" id="UPA00050">
    <property type="reaction ID" value="UER00065"/>
</dbReference>
<dbReference type="InterPro" id="IPR037158">
    <property type="entry name" value="Thr_synth_N_sf"/>
</dbReference>
<evidence type="ECO:0000256" key="1">
    <source>
        <dbReference type="ARBA" id="ARBA00001933"/>
    </source>
</evidence>
<dbReference type="GO" id="GO:0030170">
    <property type="term" value="F:pyridoxal phosphate binding"/>
    <property type="evidence" value="ECO:0007669"/>
    <property type="project" value="InterPro"/>
</dbReference>
<dbReference type="InterPro" id="IPR001926">
    <property type="entry name" value="TrpB-like_PALP"/>
</dbReference>
<dbReference type="GO" id="GO:0004795">
    <property type="term" value="F:threonine synthase activity"/>
    <property type="evidence" value="ECO:0007669"/>
    <property type="project" value="UniProtKB-UniRule"/>
</dbReference>
<reference evidence="15" key="1">
    <citation type="submission" date="2016-08" db="EMBL/GenBank/DDBJ databases">
        <title>Complete genome sequence of the organohalide-respiring Epsilonproteobacterium Sulfurospirillum halorespirans.</title>
        <authorList>
            <person name="Goris T."/>
            <person name="Zimmermann J."/>
            <person name="Schenz B."/>
            <person name="Lemos M."/>
            <person name="Hackermueller J."/>
            <person name="Diekert G."/>
        </authorList>
    </citation>
    <scope>NUCLEOTIDE SEQUENCE [LARGE SCALE GENOMIC DNA]</scope>
    <source>
        <strain>DSM 13726</strain>
        <strain evidence="15">PCE-M2</strain>
    </source>
</reference>
<dbReference type="SUPFAM" id="SSF53686">
    <property type="entry name" value="Tryptophan synthase beta subunit-like PLP-dependent enzymes"/>
    <property type="match status" value="1"/>
</dbReference>
<feature type="modified residue" description="N6-(pyridoxal phosphate)lysine" evidence="11">
    <location>
        <position position="114"/>
    </location>
</feature>
<evidence type="ECO:0000256" key="8">
    <source>
        <dbReference type="ARBA" id="ARBA00022898"/>
    </source>
</evidence>
<organism evidence="14 15">
    <name type="scientific">Sulfurospirillum halorespirans DSM 13726</name>
    <dbReference type="NCBI Taxonomy" id="1193502"/>
    <lineage>
        <taxon>Bacteria</taxon>
        <taxon>Pseudomonadati</taxon>
        <taxon>Campylobacterota</taxon>
        <taxon>Epsilonproteobacteria</taxon>
        <taxon>Campylobacterales</taxon>
        <taxon>Sulfurospirillaceae</taxon>
        <taxon>Sulfurospirillum</taxon>
    </lineage>
</organism>
<dbReference type="Proteomes" id="UP000094609">
    <property type="component" value="Chromosome"/>
</dbReference>
<dbReference type="GO" id="GO:0005737">
    <property type="term" value="C:cytoplasm"/>
    <property type="evidence" value="ECO:0007669"/>
    <property type="project" value="TreeGrafter"/>
</dbReference>
<dbReference type="GO" id="GO:0009088">
    <property type="term" value="P:threonine biosynthetic process"/>
    <property type="evidence" value="ECO:0007669"/>
    <property type="project" value="UniProtKB-UniRule"/>
</dbReference>
<evidence type="ECO:0000313" key="15">
    <source>
        <dbReference type="Proteomes" id="UP000094609"/>
    </source>
</evidence>
<accession>A0A1D7TKF3</accession>
<dbReference type="AlphaFoldDB" id="A0A1D7TKF3"/>
<evidence type="ECO:0000313" key="14">
    <source>
        <dbReference type="EMBL" id="AOO65478.1"/>
    </source>
</evidence>
<evidence type="ECO:0000259" key="12">
    <source>
        <dbReference type="Pfam" id="PF00291"/>
    </source>
</evidence>
<dbReference type="PATRIC" id="fig|1193502.14.peg.1733"/>
<dbReference type="RefSeq" id="WP_069478169.1">
    <property type="nucleotide sequence ID" value="NZ_CP017111.1"/>
</dbReference>
<dbReference type="PANTHER" id="PTHR43515:SF1">
    <property type="entry name" value="THREONINE SYNTHASE-LIKE 1"/>
    <property type="match status" value="1"/>
</dbReference>
<dbReference type="PANTHER" id="PTHR43515">
    <property type="entry name" value="THREONINE SYNTHASE-LIKE 1"/>
    <property type="match status" value="1"/>
</dbReference>
<comment type="similarity">
    <text evidence="3">Belongs to the threonine synthase family.</text>
</comment>
<evidence type="ECO:0000256" key="7">
    <source>
        <dbReference type="ARBA" id="ARBA00022697"/>
    </source>
</evidence>
<keyword evidence="14" id="KW-0456">Lyase</keyword>
<dbReference type="Gene3D" id="3.90.1380.10">
    <property type="entry name" value="Threonine synthase, N-terminal domain"/>
    <property type="match status" value="1"/>
</dbReference>
<comment type="pathway">
    <text evidence="2">Amino-acid biosynthesis; L-threonine biosynthesis; L-threonine from L-aspartate: step 5/5.</text>
</comment>
<dbReference type="Gene3D" id="3.40.50.1100">
    <property type="match status" value="2"/>
</dbReference>
<keyword evidence="8 11" id="KW-0663">Pyridoxal phosphate</keyword>
<evidence type="ECO:0000256" key="6">
    <source>
        <dbReference type="ARBA" id="ARBA00022605"/>
    </source>
</evidence>
<sequence length="498" mass="55670">MFIETRGNDGKRANKVPFSFAILNPSASFGGLYVPENLPKIDTTFLEKASKKSYKEITLDILRLFNIDIEEEVMQKAVALYDTFDDASEPTPLSQIEEDLFVNELYHGPTRAFKDMALQPFGYILSHLAQKLNEQYLILAATSGDTGPATLDTFANKPNIKVVCLYPDGGTSDVQRLQMTTQKSPNLKIIGIHGNFDDAQNALKSLLASSSFKEALNAKEIKLSAANSVNFGRIIFQIIYHIYAYVALLKKDKVELGKPFYTIIPSGNFGNALGAYYAKKMGLPIEKILIASNINNILTDLITTGVYDLRNRSLLQTTSPAMDILISSNVERVLFDKLGAARTKELMDSLKENKFYTLSKEELAQLQEDFEAVYSDDAFGKEQIKHYADQGYIMDPHTATCLKAYKELKAKPLPCVLCSTAEWTKFAPTMFNAIQQNSVKYSDKEALEGISTSLHVKIPECISTLFNEPVIHDKIVEKEGIEAEIFDFLNLTCKKECQ</sequence>
<dbReference type="Pfam" id="PF00291">
    <property type="entry name" value="PALP"/>
    <property type="match status" value="1"/>
</dbReference>
<proteinExistence type="inferred from homology"/>